<evidence type="ECO:0000313" key="2">
    <source>
        <dbReference type="EMBL" id="UWX06790.1"/>
    </source>
</evidence>
<dbReference type="InterPro" id="IPR035931">
    <property type="entry name" value="YlxR-like_sf"/>
</dbReference>
<dbReference type="SUPFAM" id="SSF64376">
    <property type="entry name" value="YlxR-like"/>
    <property type="match status" value="1"/>
</dbReference>
<dbReference type="Pfam" id="PF04296">
    <property type="entry name" value="YlxR"/>
    <property type="match status" value="1"/>
</dbReference>
<evidence type="ECO:0000313" key="3">
    <source>
        <dbReference type="Proteomes" id="UP001058120"/>
    </source>
</evidence>
<sequence>MKKEKHIPMRMCVFCRKKFAKKDSIRYVFSRENEEQYGGTLEVDLAQTKEGRGYYVCSSEECQQKITQKGSIRRKRKGA</sequence>
<organism evidence="2 3">
    <name type="scientific">Taurinivorans muris</name>
    <dbReference type="NCBI Taxonomy" id="2787751"/>
    <lineage>
        <taxon>Bacteria</taxon>
        <taxon>Pseudomonadati</taxon>
        <taxon>Thermodesulfobacteriota</taxon>
        <taxon>Desulfovibrionia</taxon>
        <taxon>Desulfovibrionales</taxon>
        <taxon>Desulfovibrionaceae</taxon>
        <taxon>Taurinivorans</taxon>
    </lineage>
</organism>
<dbReference type="Gene3D" id="3.30.1230.10">
    <property type="entry name" value="YlxR-like"/>
    <property type="match status" value="1"/>
</dbReference>
<dbReference type="PANTHER" id="PTHR34215:SF1">
    <property type="entry name" value="YLXR DOMAIN-CONTAINING PROTEIN"/>
    <property type="match status" value="1"/>
</dbReference>
<proteinExistence type="predicted"/>
<gene>
    <name evidence="2" type="ORF">JBF11_09700</name>
</gene>
<protein>
    <submittedName>
        <fullName evidence="2">DUF448 domain-containing protein</fullName>
    </submittedName>
</protein>
<dbReference type="PANTHER" id="PTHR34215">
    <property type="entry name" value="BLL0784 PROTEIN"/>
    <property type="match status" value="1"/>
</dbReference>
<keyword evidence="3" id="KW-1185">Reference proteome</keyword>
<dbReference type="EMBL" id="CP065938">
    <property type="protein sequence ID" value="UWX06790.1"/>
    <property type="molecule type" value="Genomic_DNA"/>
</dbReference>
<reference evidence="2" key="1">
    <citation type="submission" date="2020-12" db="EMBL/GenBank/DDBJ databases">
        <title>Taurinivorans muris gen. nov., sp. nov., fundamental and realized metabolic niche of a ubiquitous sulfidogenic bacterium in the murine intestine.</title>
        <authorList>
            <person name="Ye H."/>
            <person name="Hanson B.T."/>
            <person name="Loy A."/>
        </authorList>
    </citation>
    <scope>NUCLEOTIDE SEQUENCE</scope>
    <source>
        <strain evidence="2">LT0009</strain>
    </source>
</reference>
<name>A0ABY5Y412_9BACT</name>
<dbReference type="Proteomes" id="UP001058120">
    <property type="component" value="Chromosome"/>
</dbReference>
<dbReference type="InterPro" id="IPR007393">
    <property type="entry name" value="YlxR_dom"/>
</dbReference>
<evidence type="ECO:0000259" key="1">
    <source>
        <dbReference type="Pfam" id="PF04296"/>
    </source>
</evidence>
<dbReference type="InterPro" id="IPR037465">
    <property type="entry name" value="YlxR"/>
</dbReference>
<feature type="domain" description="YlxR" evidence="1">
    <location>
        <begin position="10"/>
        <end position="76"/>
    </location>
</feature>
<accession>A0ABY5Y412</accession>